<protein>
    <submittedName>
        <fullName evidence="1">Uncharacterized protein</fullName>
    </submittedName>
</protein>
<keyword evidence="2" id="KW-1185">Reference proteome</keyword>
<evidence type="ECO:0000313" key="1">
    <source>
        <dbReference type="EMBL" id="AFC21204.1"/>
    </source>
</evidence>
<dbReference type="RefSeq" id="YP_006986859.1">
    <property type="nucleotide sequence ID" value="NC_019400.1"/>
</dbReference>
<dbReference type="KEGG" id="vg:13993637"/>
<reference evidence="1 2" key="1">
    <citation type="journal article" date="2012" name="J. Virol.">
        <title>Genome Sequence of Cronobacter sakazakii Myovirus vB_CsaM_GAP31.</title>
        <authorList>
            <person name="Abbasifar R."/>
            <person name="Kropinski A.M."/>
            <person name="Sabour P.M."/>
            <person name="Ackermann H.W."/>
            <person name="Alanis Villa A."/>
            <person name="Abbasifar A."/>
            <person name="Griffiths M.W."/>
        </authorList>
    </citation>
    <scope>NUCLEOTIDE SEQUENCE [LARGE SCALE GENOMIC DNA]</scope>
</reference>
<name>K4FAU4_9CAUD</name>
<sequence length="123" mass="14773">MAEWKQTLRIDDVWRKRNGECGPEDWTDKTVHELAKEIARRLEFKFPNKASYESVQCDADLVDIIIYFRDVPTYPEWKASIAECEAEGHDADPIRHYTPMREFNDIMKDLYNWCDENRVWVEK</sequence>
<gene>
    <name evidence="1" type="ORF">GAP31_026</name>
</gene>
<dbReference type="EMBL" id="JN882284">
    <property type="protein sequence ID" value="AFC21204.1"/>
    <property type="molecule type" value="Genomic_DNA"/>
</dbReference>
<accession>K4FAU4</accession>
<evidence type="ECO:0000313" key="2">
    <source>
        <dbReference type="Proteomes" id="UP000000458"/>
    </source>
</evidence>
<organism evidence="1 2">
    <name type="scientific">Cronobacter phage vB_CsaM_GAP31</name>
    <dbReference type="NCBI Taxonomy" id="1141135"/>
    <lineage>
        <taxon>Viruses</taxon>
        <taxon>Duplodnaviria</taxon>
        <taxon>Heunggongvirae</taxon>
        <taxon>Uroviricota</taxon>
        <taxon>Caudoviricetes</taxon>
        <taxon>Vequintavirinae</taxon>
        <taxon>Seunavirus</taxon>
        <taxon>Seunavirus GAP31</taxon>
    </lineage>
</organism>
<proteinExistence type="predicted"/>
<dbReference type="Proteomes" id="UP000000458">
    <property type="component" value="Segment"/>
</dbReference>
<dbReference type="GeneID" id="13993637"/>
<dbReference type="OrthoDB" id="22572at10239"/>